<dbReference type="GO" id="GO:0006351">
    <property type="term" value="P:DNA-templated transcription"/>
    <property type="evidence" value="ECO:0007669"/>
    <property type="project" value="InterPro"/>
</dbReference>
<feature type="compositionally biased region" description="Low complexity" evidence="1">
    <location>
        <begin position="241"/>
        <end position="260"/>
    </location>
</feature>
<feature type="non-terminal residue" evidence="4">
    <location>
        <position position="324"/>
    </location>
</feature>
<evidence type="ECO:0008006" key="6">
    <source>
        <dbReference type="Google" id="ProtNLM"/>
    </source>
</evidence>
<dbReference type="EMBL" id="ASPP01026256">
    <property type="protein sequence ID" value="ETO07330.1"/>
    <property type="molecule type" value="Genomic_DNA"/>
</dbReference>
<organism evidence="4 5">
    <name type="scientific">Reticulomyxa filosa</name>
    <dbReference type="NCBI Taxonomy" id="46433"/>
    <lineage>
        <taxon>Eukaryota</taxon>
        <taxon>Sar</taxon>
        <taxon>Rhizaria</taxon>
        <taxon>Retaria</taxon>
        <taxon>Foraminifera</taxon>
        <taxon>Monothalamids</taxon>
        <taxon>Reticulomyxidae</taxon>
        <taxon>Reticulomyxa</taxon>
    </lineage>
</organism>
<evidence type="ECO:0000313" key="5">
    <source>
        <dbReference type="Proteomes" id="UP000023152"/>
    </source>
</evidence>
<feature type="region of interest" description="Disordered" evidence="1">
    <location>
        <begin position="238"/>
        <end position="267"/>
    </location>
</feature>
<dbReference type="PROSITE" id="PS50858">
    <property type="entry name" value="BSD"/>
    <property type="match status" value="1"/>
</dbReference>
<feature type="domain" description="EF-hand" evidence="2">
    <location>
        <begin position="28"/>
        <end position="63"/>
    </location>
</feature>
<protein>
    <recommendedName>
        <fullName evidence="6">BSD domain-containing protein</fullName>
    </recommendedName>
</protein>
<dbReference type="GO" id="GO:0006289">
    <property type="term" value="P:nucleotide-excision repair"/>
    <property type="evidence" value="ECO:0007669"/>
    <property type="project" value="InterPro"/>
</dbReference>
<feature type="domain" description="BSD" evidence="3">
    <location>
        <begin position="106"/>
        <end position="158"/>
    </location>
</feature>
<sequence length="324" mass="36225">RQKQRALQTKSMLTVDDNVLKERAQQLSSNEKLRLLWQLLVKNRDGLISNEEFWEQYDPKKKEESQVQDHAALENSMMSSTINRSGRVTFALSDLFRDHVTVDPGHPNKKTFRLTADTILEIFVHMPHIKQMYQECVPLRFTEAQFWTLFLQSQYFHTLITHNTASASSSSVAAAAAAADSSSSSALAEQSKSSSSQNQSSDSSAAAANASSSSSMDGRKMNETEFDRLLRMREAAGKTGANASVSVNSSASANASANASDKSKQLRVTVDPSVDLSSTADSFTTYDEEDFERLEQVFWQHKKNADKPDTAKLNRQDMQKWFQM</sequence>
<accession>X6M2U8</accession>
<dbReference type="PROSITE" id="PS50222">
    <property type="entry name" value="EF_HAND_2"/>
    <property type="match status" value="1"/>
</dbReference>
<dbReference type="OrthoDB" id="360521at2759"/>
<dbReference type="InterPro" id="IPR027079">
    <property type="entry name" value="Tfb1/GTF2H1"/>
</dbReference>
<feature type="compositionally biased region" description="Basic and acidic residues" evidence="1">
    <location>
        <begin position="303"/>
        <end position="318"/>
    </location>
</feature>
<comment type="caution">
    <text evidence="4">The sequence shown here is derived from an EMBL/GenBank/DDBJ whole genome shotgun (WGS) entry which is preliminary data.</text>
</comment>
<dbReference type="Pfam" id="PF03909">
    <property type="entry name" value="BSD"/>
    <property type="match status" value="1"/>
</dbReference>
<dbReference type="GO" id="GO:0005509">
    <property type="term" value="F:calcium ion binding"/>
    <property type="evidence" value="ECO:0007669"/>
    <property type="project" value="InterPro"/>
</dbReference>
<dbReference type="PANTHER" id="PTHR12856">
    <property type="entry name" value="TRANSCRIPTION INITIATION FACTOR IIH-RELATED"/>
    <property type="match status" value="1"/>
</dbReference>
<dbReference type="InterPro" id="IPR002048">
    <property type="entry name" value="EF_hand_dom"/>
</dbReference>
<name>X6M2U8_RETFI</name>
<reference evidence="4 5" key="1">
    <citation type="journal article" date="2013" name="Curr. Biol.">
        <title>The Genome of the Foraminiferan Reticulomyxa filosa.</title>
        <authorList>
            <person name="Glockner G."/>
            <person name="Hulsmann N."/>
            <person name="Schleicher M."/>
            <person name="Noegel A.A."/>
            <person name="Eichinger L."/>
            <person name="Gallinger C."/>
            <person name="Pawlowski J."/>
            <person name="Sierra R."/>
            <person name="Euteneuer U."/>
            <person name="Pillet L."/>
            <person name="Moustafa A."/>
            <person name="Platzer M."/>
            <person name="Groth M."/>
            <person name="Szafranski K."/>
            <person name="Schliwa M."/>
        </authorList>
    </citation>
    <scope>NUCLEOTIDE SEQUENCE [LARGE SCALE GENOMIC DNA]</scope>
</reference>
<evidence type="ECO:0000259" key="2">
    <source>
        <dbReference type="PROSITE" id="PS50222"/>
    </source>
</evidence>
<evidence type="ECO:0000313" key="4">
    <source>
        <dbReference type="EMBL" id="ETO07330.1"/>
    </source>
</evidence>
<feature type="region of interest" description="Disordered" evidence="1">
    <location>
        <begin position="188"/>
        <end position="221"/>
    </location>
</feature>
<dbReference type="GO" id="GO:0000439">
    <property type="term" value="C:transcription factor TFIIH core complex"/>
    <property type="evidence" value="ECO:0007669"/>
    <property type="project" value="InterPro"/>
</dbReference>
<dbReference type="AlphaFoldDB" id="X6M2U8"/>
<evidence type="ECO:0000259" key="3">
    <source>
        <dbReference type="PROSITE" id="PS50858"/>
    </source>
</evidence>
<keyword evidence="5" id="KW-1185">Reference proteome</keyword>
<evidence type="ECO:0000256" key="1">
    <source>
        <dbReference type="SAM" id="MobiDB-lite"/>
    </source>
</evidence>
<dbReference type="InterPro" id="IPR005607">
    <property type="entry name" value="BSD_dom"/>
</dbReference>
<proteinExistence type="predicted"/>
<feature type="compositionally biased region" description="Low complexity" evidence="1">
    <location>
        <begin position="188"/>
        <end position="215"/>
    </location>
</feature>
<feature type="non-terminal residue" evidence="4">
    <location>
        <position position="1"/>
    </location>
</feature>
<feature type="region of interest" description="Disordered" evidence="1">
    <location>
        <begin position="303"/>
        <end position="324"/>
    </location>
</feature>
<gene>
    <name evidence="4" type="ORF">RFI_30062</name>
</gene>
<dbReference type="Proteomes" id="UP000023152">
    <property type="component" value="Unassembled WGS sequence"/>
</dbReference>